<dbReference type="CDD" id="cd01130">
    <property type="entry name" value="VirB11-like_ATPase"/>
    <property type="match status" value="1"/>
</dbReference>
<evidence type="ECO:0000313" key="5">
    <source>
        <dbReference type="Proteomes" id="UP000076825"/>
    </source>
</evidence>
<dbReference type="GO" id="GO:0016887">
    <property type="term" value="F:ATP hydrolysis activity"/>
    <property type="evidence" value="ECO:0007669"/>
    <property type="project" value="InterPro"/>
</dbReference>
<protein>
    <submittedName>
        <fullName evidence="4">Pilus assembly protein</fullName>
    </submittedName>
</protein>
<dbReference type="AlphaFoldDB" id="A0A157LTW2"/>
<feature type="region of interest" description="Disordered" evidence="2">
    <location>
        <begin position="111"/>
        <end position="134"/>
    </location>
</feature>
<reference evidence="4 5" key="1">
    <citation type="submission" date="2016-04" db="EMBL/GenBank/DDBJ databases">
        <authorList>
            <consortium name="Pathogen Informatics"/>
        </authorList>
    </citation>
    <scope>NUCLEOTIDE SEQUENCE [LARGE SCALE GENOMIC DNA]</scope>
    <source>
        <strain evidence="4 5">H044680328</strain>
    </source>
</reference>
<dbReference type="GeneID" id="56588816"/>
<dbReference type="InterPro" id="IPR050921">
    <property type="entry name" value="T4SS_GSP_E_ATPase"/>
</dbReference>
<gene>
    <name evidence="4" type="ORF">SAMEA3906487_03965</name>
</gene>
<dbReference type="InterPro" id="IPR001482">
    <property type="entry name" value="T2SS/T4SS_dom"/>
</dbReference>
<dbReference type="PANTHER" id="PTHR30486:SF15">
    <property type="entry name" value="TYPE II_IV SECRETION SYSTEM ATPASE"/>
    <property type="match status" value="1"/>
</dbReference>
<dbReference type="InterPro" id="IPR008984">
    <property type="entry name" value="SMAD_FHA_dom_sf"/>
</dbReference>
<evidence type="ECO:0000256" key="2">
    <source>
        <dbReference type="SAM" id="MobiDB-lite"/>
    </source>
</evidence>
<dbReference type="STRING" id="123899.SAMEA3906487_03965"/>
<dbReference type="RefSeq" id="WP_063492465.1">
    <property type="nucleotide sequence ID" value="NZ_CP016340.1"/>
</dbReference>
<evidence type="ECO:0000259" key="3">
    <source>
        <dbReference type="PROSITE" id="PS50006"/>
    </source>
</evidence>
<evidence type="ECO:0000313" key="4">
    <source>
        <dbReference type="EMBL" id="SAI74037.1"/>
    </source>
</evidence>
<comment type="similarity">
    <text evidence="1">Belongs to the GSP E family.</text>
</comment>
<dbReference type="InterPro" id="IPR000253">
    <property type="entry name" value="FHA_dom"/>
</dbReference>
<dbReference type="Gene3D" id="3.30.450.380">
    <property type="match status" value="1"/>
</dbReference>
<name>A0A157LTW2_9BORD</name>
<proteinExistence type="inferred from homology"/>
<dbReference type="InterPro" id="IPR027417">
    <property type="entry name" value="P-loop_NTPase"/>
</dbReference>
<dbReference type="CDD" id="cd00060">
    <property type="entry name" value="FHA"/>
    <property type="match status" value="1"/>
</dbReference>
<keyword evidence="5" id="KW-1185">Reference proteome</keyword>
<dbReference type="Pfam" id="PF00437">
    <property type="entry name" value="T2SSE"/>
    <property type="match status" value="1"/>
</dbReference>
<evidence type="ECO:0000256" key="1">
    <source>
        <dbReference type="ARBA" id="ARBA00006611"/>
    </source>
</evidence>
<dbReference type="SUPFAM" id="SSF49879">
    <property type="entry name" value="SMAD/FHA domain"/>
    <property type="match status" value="1"/>
</dbReference>
<dbReference type="PANTHER" id="PTHR30486">
    <property type="entry name" value="TWITCHING MOTILITY PROTEIN PILT"/>
    <property type="match status" value="1"/>
</dbReference>
<dbReference type="Gene3D" id="2.60.200.20">
    <property type="match status" value="1"/>
</dbReference>
<dbReference type="PATRIC" id="fig|123899.6.peg.3962"/>
<dbReference type="EMBL" id="LT546645">
    <property type="protein sequence ID" value="SAI74037.1"/>
    <property type="molecule type" value="Genomic_DNA"/>
</dbReference>
<sequence>MRLELTLHFENGQVSHFSCCLEPGAVVLIGRARHCELPIASWRVAREHARLAWSAQGWMLEDLGSLAGTYVNGLRIARHGPLGLADQIVIGPCRLRLAAVGAAAGQAGVVTDGPSPTSARVGASPDERAPQGGGLAAPLWPAETQMPTPLPAEDAAALPEHAGAAALSACRVALHEALIQALDLRRRDVSAMSDGALRQEAAASLAQILREGLVQVPASVDRDELSRLVLDEAVGLGALESLLAEPQISEIMVNGHAQIYVERAGRLERQVGSFSSEQALRHVLERIVTPIGRRIDEAAPMVDARLADGSRVNAVIPPIALRGTCLTIRKFPARHLAMEDLLAAGALSPDMAQYLERSVRERRNVVISGGTGAGKTTLLNVLSNAIPLDERVVTIEDAAELRLAHEHLVALEARPANMEGKGRVEIRDLVRNALRMRPDRIVVGECRGGEAFDMLTAMNTGHEGSLTTLHANSPRDALARLESMVLMAGLDLPVATVREYVAASVDLIVQQARGADGRRRVVAITEVCGMESGTIQLQDLFCYQTDQGFVAPHWQGWPGASP</sequence>
<dbReference type="OrthoDB" id="9810761at2"/>
<feature type="domain" description="FHA" evidence="3">
    <location>
        <begin position="27"/>
        <end position="76"/>
    </location>
</feature>
<accession>A0A157LTW2</accession>
<dbReference type="eggNOG" id="COG4962">
    <property type="taxonomic scope" value="Bacteria"/>
</dbReference>
<dbReference type="PROSITE" id="PS50006">
    <property type="entry name" value="FHA_DOMAIN"/>
    <property type="match status" value="1"/>
</dbReference>
<dbReference type="KEGG" id="btrm:SAMEA390648703965"/>
<dbReference type="Proteomes" id="UP000076825">
    <property type="component" value="Chromosome 1"/>
</dbReference>
<dbReference type="Pfam" id="PF00498">
    <property type="entry name" value="FHA"/>
    <property type="match status" value="1"/>
</dbReference>
<dbReference type="SUPFAM" id="SSF52540">
    <property type="entry name" value="P-loop containing nucleoside triphosphate hydrolases"/>
    <property type="match status" value="1"/>
</dbReference>
<organism evidence="4 5">
    <name type="scientific">Bordetella trematum</name>
    <dbReference type="NCBI Taxonomy" id="123899"/>
    <lineage>
        <taxon>Bacteria</taxon>
        <taxon>Pseudomonadati</taxon>
        <taxon>Pseudomonadota</taxon>
        <taxon>Betaproteobacteria</taxon>
        <taxon>Burkholderiales</taxon>
        <taxon>Alcaligenaceae</taxon>
        <taxon>Bordetella</taxon>
    </lineage>
</organism>
<dbReference type="Gene3D" id="3.40.50.300">
    <property type="entry name" value="P-loop containing nucleotide triphosphate hydrolases"/>
    <property type="match status" value="1"/>
</dbReference>
<dbReference type="SMART" id="SM00240">
    <property type="entry name" value="FHA"/>
    <property type="match status" value="1"/>
</dbReference>